<evidence type="ECO:0000313" key="7">
    <source>
        <dbReference type="EMBL" id="MCC4310226.1"/>
    </source>
</evidence>
<feature type="domain" description="RNA polymerase sigma factor 70 region 4 type 2" evidence="6">
    <location>
        <begin position="109"/>
        <end position="158"/>
    </location>
</feature>
<sequence>MTSQPPTPALYAEYTRKIQRYLWLRTGDTELAADLTQECFTRLLARDGDAPIERPLPYLYTLAGHLLTDHRRRHETWRTGTLAPDEMDSLLDDRAGPDVLYETQRKVDDIQAALARLPARSRRVFQLCRVEGHTYPEAARALRLSVSSVQKHLALAMRYILDQTHTDDD</sequence>
<dbReference type="NCBIfam" id="TIGR02937">
    <property type="entry name" value="sigma70-ECF"/>
    <property type="match status" value="1"/>
</dbReference>
<gene>
    <name evidence="7" type="ORF">LL252_16770</name>
</gene>
<dbReference type="SUPFAM" id="SSF88946">
    <property type="entry name" value="Sigma2 domain of RNA polymerase sigma factors"/>
    <property type="match status" value="1"/>
</dbReference>
<evidence type="ECO:0000256" key="2">
    <source>
        <dbReference type="ARBA" id="ARBA00023015"/>
    </source>
</evidence>
<evidence type="ECO:0000256" key="1">
    <source>
        <dbReference type="ARBA" id="ARBA00010641"/>
    </source>
</evidence>
<dbReference type="InterPro" id="IPR007627">
    <property type="entry name" value="RNA_pol_sigma70_r2"/>
</dbReference>
<evidence type="ECO:0000256" key="4">
    <source>
        <dbReference type="ARBA" id="ARBA00023163"/>
    </source>
</evidence>
<evidence type="ECO:0000259" key="6">
    <source>
        <dbReference type="Pfam" id="PF08281"/>
    </source>
</evidence>
<evidence type="ECO:0000259" key="5">
    <source>
        <dbReference type="Pfam" id="PF04542"/>
    </source>
</evidence>
<dbReference type="AlphaFoldDB" id="A0A9Q3UQG3"/>
<dbReference type="Pfam" id="PF04542">
    <property type="entry name" value="Sigma70_r2"/>
    <property type="match status" value="1"/>
</dbReference>
<keyword evidence="3" id="KW-0731">Sigma factor</keyword>
<evidence type="ECO:0000256" key="3">
    <source>
        <dbReference type="ARBA" id="ARBA00023082"/>
    </source>
</evidence>
<dbReference type="RefSeq" id="WP_204429449.1">
    <property type="nucleotide sequence ID" value="NZ_ARXL01000011.1"/>
</dbReference>
<dbReference type="InterPro" id="IPR014284">
    <property type="entry name" value="RNA_pol_sigma-70_dom"/>
</dbReference>
<proteinExistence type="inferred from homology"/>
<keyword evidence="4" id="KW-0804">Transcription</keyword>
<dbReference type="PANTHER" id="PTHR43133">
    <property type="entry name" value="RNA POLYMERASE ECF-TYPE SIGMA FACTO"/>
    <property type="match status" value="1"/>
</dbReference>
<name>A0A9Q3UQG3_9GAMM</name>
<dbReference type="EMBL" id="JAJGNA010000031">
    <property type="protein sequence ID" value="MCC4310226.1"/>
    <property type="molecule type" value="Genomic_DNA"/>
</dbReference>
<protein>
    <submittedName>
        <fullName evidence="7">RNA polymerase sigma factor</fullName>
    </submittedName>
</protein>
<organism evidence="7 8">
    <name type="scientific">Alloalcanivorax marinus</name>
    <dbReference type="NCBI Taxonomy" id="1177169"/>
    <lineage>
        <taxon>Bacteria</taxon>
        <taxon>Pseudomonadati</taxon>
        <taxon>Pseudomonadota</taxon>
        <taxon>Gammaproteobacteria</taxon>
        <taxon>Oceanospirillales</taxon>
        <taxon>Alcanivoracaceae</taxon>
        <taxon>Alloalcanivorax</taxon>
    </lineage>
</organism>
<feature type="domain" description="RNA polymerase sigma-70 region 2" evidence="5">
    <location>
        <begin position="10"/>
        <end position="74"/>
    </location>
</feature>
<dbReference type="GO" id="GO:0016987">
    <property type="term" value="F:sigma factor activity"/>
    <property type="evidence" value="ECO:0007669"/>
    <property type="project" value="UniProtKB-KW"/>
</dbReference>
<dbReference type="Gene3D" id="1.10.10.10">
    <property type="entry name" value="Winged helix-like DNA-binding domain superfamily/Winged helix DNA-binding domain"/>
    <property type="match status" value="1"/>
</dbReference>
<dbReference type="Gene3D" id="1.10.1740.10">
    <property type="match status" value="1"/>
</dbReference>
<dbReference type="Pfam" id="PF08281">
    <property type="entry name" value="Sigma70_r4_2"/>
    <property type="match status" value="1"/>
</dbReference>
<keyword evidence="8" id="KW-1185">Reference proteome</keyword>
<accession>A0A9Q3UQG3</accession>
<dbReference type="PANTHER" id="PTHR43133:SF63">
    <property type="entry name" value="RNA POLYMERASE SIGMA FACTOR FECI-RELATED"/>
    <property type="match status" value="1"/>
</dbReference>
<reference evidence="7" key="1">
    <citation type="submission" date="2021-10" db="EMBL/GenBank/DDBJ databases">
        <title>The diversity and Nitrogen Metabolism of Culturable Nitrate-Utilizing Bacteria Within the Oxygen Minimum Zone of the Changjiang (Yangtze River)Estuary.</title>
        <authorList>
            <person name="Zhang D."/>
            <person name="Zheng J."/>
            <person name="Liu S."/>
            <person name="He W."/>
        </authorList>
    </citation>
    <scope>NUCLEOTIDE SEQUENCE</scope>
    <source>
        <strain evidence="7">FXH-223</strain>
    </source>
</reference>
<dbReference type="InterPro" id="IPR039425">
    <property type="entry name" value="RNA_pol_sigma-70-like"/>
</dbReference>
<dbReference type="InterPro" id="IPR013325">
    <property type="entry name" value="RNA_pol_sigma_r2"/>
</dbReference>
<dbReference type="InterPro" id="IPR013324">
    <property type="entry name" value="RNA_pol_sigma_r3/r4-like"/>
</dbReference>
<keyword evidence="2" id="KW-0805">Transcription regulation</keyword>
<comment type="caution">
    <text evidence="7">The sequence shown here is derived from an EMBL/GenBank/DDBJ whole genome shotgun (WGS) entry which is preliminary data.</text>
</comment>
<dbReference type="InterPro" id="IPR036388">
    <property type="entry name" value="WH-like_DNA-bd_sf"/>
</dbReference>
<dbReference type="SUPFAM" id="SSF88659">
    <property type="entry name" value="Sigma3 and sigma4 domains of RNA polymerase sigma factors"/>
    <property type="match status" value="1"/>
</dbReference>
<dbReference type="GO" id="GO:0003677">
    <property type="term" value="F:DNA binding"/>
    <property type="evidence" value="ECO:0007669"/>
    <property type="project" value="InterPro"/>
</dbReference>
<evidence type="ECO:0000313" key="8">
    <source>
        <dbReference type="Proteomes" id="UP001108027"/>
    </source>
</evidence>
<dbReference type="GO" id="GO:0006352">
    <property type="term" value="P:DNA-templated transcription initiation"/>
    <property type="evidence" value="ECO:0007669"/>
    <property type="project" value="InterPro"/>
</dbReference>
<comment type="similarity">
    <text evidence="1">Belongs to the sigma-70 factor family. ECF subfamily.</text>
</comment>
<dbReference type="Proteomes" id="UP001108027">
    <property type="component" value="Unassembled WGS sequence"/>
</dbReference>
<dbReference type="InterPro" id="IPR013249">
    <property type="entry name" value="RNA_pol_sigma70_r4_t2"/>
</dbReference>